<evidence type="ECO:0000313" key="2">
    <source>
        <dbReference type="EMBL" id="MBB3931812.1"/>
    </source>
</evidence>
<dbReference type="InterPro" id="IPR050471">
    <property type="entry name" value="AB_hydrolase"/>
</dbReference>
<dbReference type="Pfam" id="PF12697">
    <property type="entry name" value="Abhydrolase_6"/>
    <property type="match status" value="1"/>
</dbReference>
<dbReference type="NCBIfam" id="TIGR02427">
    <property type="entry name" value="protocat_pcaD"/>
    <property type="match status" value="1"/>
</dbReference>
<dbReference type="GO" id="GO:0042952">
    <property type="term" value="P:beta-ketoadipate pathway"/>
    <property type="evidence" value="ECO:0007669"/>
    <property type="project" value="InterPro"/>
</dbReference>
<dbReference type="RefSeq" id="WP_183399418.1">
    <property type="nucleotide sequence ID" value="NZ_JACIDS010000003.1"/>
</dbReference>
<evidence type="ECO:0000259" key="1">
    <source>
        <dbReference type="Pfam" id="PF12697"/>
    </source>
</evidence>
<sequence length="263" mass="27769">MLMVRSQGICLHVKVDGPAGAPAVLLLNSLGTELRMWDGIADGLAGAFRVIRFDKPGHGLSETAERPYSIPQLAAHAIAVLDAVDVARAHVVGLSIGGQIAMALAEAHPGRVDRLVLSNTAARIGSPQMWSDRIGALERGGIASIADPILERWFSARWRREHPEELAGWRAMLTRCDLAGYLGCCEALAGADLSAACHAMRHAVLVIAGSEDGATPPALVQGTAALIQHAGYVCLEGAGHLPCIEQPEAYIRLLREFLGIASA</sequence>
<accession>A0A840AQC0</accession>
<proteinExistence type="predicted"/>
<dbReference type="Gene3D" id="3.40.50.1820">
    <property type="entry name" value="alpha/beta hydrolase"/>
    <property type="match status" value="1"/>
</dbReference>
<gene>
    <name evidence="2" type="ORF">GGR25_002862</name>
</gene>
<comment type="caution">
    <text evidence="2">The sequence shown here is derived from an EMBL/GenBank/DDBJ whole genome shotgun (WGS) entry which is preliminary data.</text>
</comment>
<reference evidence="2 3" key="1">
    <citation type="submission" date="2020-08" db="EMBL/GenBank/DDBJ databases">
        <title>Genomic Encyclopedia of Type Strains, Phase IV (KMG-IV): sequencing the most valuable type-strain genomes for metagenomic binning, comparative biology and taxonomic classification.</title>
        <authorList>
            <person name="Goeker M."/>
        </authorList>
    </citation>
    <scope>NUCLEOTIDE SEQUENCE [LARGE SCALE GENOMIC DNA]</scope>
    <source>
        <strain evidence="2 3">DSM 25966</strain>
    </source>
</reference>
<dbReference type="AlphaFoldDB" id="A0A840AQC0"/>
<dbReference type="SUPFAM" id="SSF53474">
    <property type="entry name" value="alpha/beta-Hydrolases"/>
    <property type="match status" value="1"/>
</dbReference>
<dbReference type="InterPro" id="IPR000073">
    <property type="entry name" value="AB_hydrolase_1"/>
</dbReference>
<dbReference type="PRINTS" id="PR00111">
    <property type="entry name" value="ABHYDROLASE"/>
</dbReference>
<protein>
    <submittedName>
        <fullName evidence="2">3-oxoadipate enol-lactonase</fullName>
    </submittedName>
</protein>
<dbReference type="Proteomes" id="UP000553963">
    <property type="component" value="Unassembled WGS sequence"/>
</dbReference>
<name>A0A840AQC0_9HYPH</name>
<keyword evidence="3" id="KW-1185">Reference proteome</keyword>
<evidence type="ECO:0000313" key="3">
    <source>
        <dbReference type="Proteomes" id="UP000553963"/>
    </source>
</evidence>
<dbReference type="PANTHER" id="PTHR43433:SF5">
    <property type="entry name" value="AB HYDROLASE-1 DOMAIN-CONTAINING PROTEIN"/>
    <property type="match status" value="1"/>
</dbReference>
<dbReference type="EMBL" id="JACIDS010000003">
    <property type="protein sequence ID" value="MBB3931812.1"/>
    <property type="molecule type" value="Genomic_DNA"/>
</dbReference>
<dbReference type="PANTHER" id="PTHR43433">
    <property type="entry name" value="HYDROLASE, ALPHA/BETA FOLD FAMILY PROTEIN"/>
    <property type="match status" value="1"/>
</dbReference>
<organism evidence="2 3">
    <name type="scientific">Kaistia hirudinis</name>
    <dbReference type="NCBI Taxonomy" id="1293440"/>
    <lineage>
        <taxon>Bacteria</taxon>
        <taxon>Pseudomonadati</taxon>
        <taxon>Pseudomonadota</taxon>
        <taxon>Alphaproteobacteria</taxon>
        <taxon>Hyphomicrobiales</taxon>
        <taxon>Kaistiaceae</taxon>
        <taxon>Kaistia</taxon>
    </lineage>
</organism>
<feature type="domain" description="AB hydrolase-1" evidence="1">
    <location>
        <begin position="24"/>
        <end position="252"/>
    </location>
</feature>
<dbReference type="GO" id="GO:0047570">
    <property type="term" value="F:3-oxoadipate enol-lactonase activity"/>
    <property type="evidence" value="ECO:0007669"/>
    <property type="project" value="InterPro"/>
</dbReference>
<dbReference type="InterPro" id="IPR026968">
    <property type="entry name" value="PcaD/CatD"/>
</dbReference>
<dbReference type="InterPro" id="IPR029058">
    <property type="entry name" value="AB_hydrolase_fold"/>
</dbReference>